<dbReference type="GO" id="GO:0005886">
    <property type="term" value="C:plasma membrane"/>
    <property type="evidence" value="ECO:0007669"/>
    <property type="project" value="TreeGrafter"/>
</dbReference>
<feature type="transmembrane region" description="Helical" evidence="7">
    <location>
        <begin position="299"/>
        <end position="319"/>
    </location>
</feature>
<evidence type="ECO:0000256" key="2">
    <source>
        <dbReference type="ARBA" id="ARBA00006434"/>
    </source>
</evidence>
<evidence type="ECO:0000256" key="5">
    <source>
        <dbReference type="ARBA" id="ARBA00023136"/>
    </source>
</evidence>
<dbReference type="STRING" id="869213.GCA_000517085_00174"/>
<feature type="transmembrane region" description="Helical" evidence="7">
    <location>
        <begin position="46"/>
        <end position="69"/>
    </location>
</feature>
<feature type="transmembrane region" description="Helical" evidence="7">
    <location>
        <begin position="6"/>
        <end position="25"/>
    </location>
</feature>
<evidence type="ECO:0000313" key="8">
    <source>
        <dbReference type="EMBL" id="GAF04764.1"/>
    </source>
</evidence>
<evidence type="ECO:0000256" key="4">
    <source>
        <dbReference type="ARBA" id="ARBA00022989"/>
    </source>
</evidence>
<feature type="transmembrane region" description="Helical" evidence="7">
    <location>
        <begin position="251"/>
        <end position="278"/>
    </location>
</feature>
<dbReference type="InterPro" id="IPR038377">
    <property type="entry name" value="Na/Glc_symporter_sf"/>
</dbReference>
<feature type="transmembrane region" description="Helical" evidence="7">
    <location>
        <begin position="166"/>
        <end position="184"/>
    </location>
</feature>
<comment type="caution">
    <text evidence="8">The sequence shown here is derived from an EMBL/GenBank/DDBJ whole genome shotgun (WGS) entry which is preliminary data.</text>
</comment>
<feature type="transmembrane region" description="Helical" evidence="7">
    <location>
        <begin position="112"/>
        <end position="130"/>
    </location>
</feature>
<organism evidence="8 9">
    <name type="scientific">Saccharicrinis fermentans DSM 9555 = JCM 21142</name>
    <dbReference type="NCBI Taxonomy" id="869213"/>
    <lineage>
        <taxon>Bacteria</taxon>
        <taxon>Pseudomonadati</taxon>
        <taxon>Bacteroidota</taxon>
        <taxon>Bacteroidia</taxon>
        <taxon>Marinilabiliales</taxon>
        <taxon>Marinilabiliaceae</taxon>
        <taxon>Saccharicrinis</taxon>
    </lineage>
</organism>
<sequence length="491" mass="53754">MDGLFEWLAIPFLVFLGFFIAPYFFRTRISTIPEWYERRFNGASRTWMVLFAILTALLIHIGISLYAGAELAKQFFGLQEIYGIIFIAVLTGIYTVVGGLKAVAITESVQTVLLIGGAMTLTIFGIFALPDAGIHSFAEFKAQLAPDTLSILRPENSPANPPEGGISWYAALLGYFVLGAWYWFSDQTIVQRALGAKTEYDAKVGPMFTAILKILPVLFFLLPGVLAYVIFKSDIGADTKNTLPFMIDRLVPIGLKGLIIAALLAALMSSVAAAINSASTLFSIDIIKRIKPQTDDKKLVLIGRYTAVVIMILAIAWSTQADKFGDTIIHTVNSLGAMIAPPIVAVFMFGMFWKRGTAKAANITFAVGLVMGIFVFLLDFPYENLLPGLKGLAEKIAASNGINLLPQTKAITGSLGMVFMMQAWWKFVLCALIMIVASLLTAKPTEAQISTCIRLKDYWPDKYNGVKDFRIIGLAIIISLTVLWIILESIA</sequence>
<dbReference type="Proteomes" id="UP000019402">
    <property type="component" value="Unassembled WGS sequence"/>
</dbReference>
<feature type="transmembrane region" description="Helical" evidence="7">
    <location>
        <begin position="81"/>
        <end position="100"/>
    </location>
</feature>
<evidence type="ECO:0000313" key="9">
    <source>
        <dbReference type="Proteomes" id="UP000019402"/>
    </source>
</evidence>
<dbReference type="EMBL" id="BAMD01000055">
    <property type="protein sequence ID" value="GAF04764.1"/>
    <property type="molecule type" value="Genomic_DNA"/>
</dbReference>
<gene>
    <name evidence="8" type="ORF">JCM21142_93481</name>
</gene>
<evidence type="ECO:0000256" key="7">
    <source>
        <dbReference type="SAM" id="Phobius"/>
    </source>
</evidence>
<feature type="transmembrane region" description="Helical" evidence="7">
    <location>
        <begin position="331"/>
        <end position="353"/>
    </location>
</feature>
<dbReference type="GO" id="GO:0005412">
    <property type="term" value="F:D-glucose:sodium symporter activity"/>
    <property type="evidence" value="ECO:0007669"/>
    <property type="project" value="TreeGrafter"/>
</dbReference>
<accession>W7YQQ8</accession>
<dbReference type="PANTHER" id="PTHR11819">
    <property type="entry name" value="SOLUTE CARRIER FAMILY 5"/>
    <property type="match status" value="1"/>
</dbReference>
<evidence type="ECO:0000256" key="3">
    <source>
        <dbReference type="ARBA" id="ARBA00022692"/>
    </source>
</evidence>
<feature type="transmembrane region" description="Helical" evidence="7">
    <location>
        <begin position="423"/>
        <end position="442"/>
    </location>
</feature>
<dbReference type="PROSITE" id="PS50283">
    <property type="entry name" value="NA_SOLUT_SYMP_3"/>
    <property type="match status" value="1"/>
</dbReference>
<feature type="transmembrane region" description="Helical" evidence="7">
    <location>
        <begin position="360"/>
        <end position="378"/>
    </location>
</feature>
<dbReference type="AlphaFoldDB" id="W7YQQ8"/>
<keyword evidence="3 7" id="KW-0812">Transmembrane</keyword>
<comment type="subcellular location">
    <subcellularLocation>
        <location evidence="1">Membrane</location>
        <topology evidence="1">Multi-pass membrane protein</topology>
    </subcellularLocation>
</comment>
<feature type="transmembrane region" description="Helical" evidence="7">
    <location>
        <begin position="469"/>
        <end position="487"/>
    </location>
</feature>
<dbReference type="eggNOG" id="COG4146">
    <property type="taxonomic scope" value="Bacteria"/>
</dbReference>
<dbReference type="RefSeq" id="WP_161636303.1">
    <property type="nucleotide sequence ID" value="NZ_BAMD01000055.1"/>
</dbReference>
<keyword evidence="4 7" id="KW-1133">Transmembrane helix</keyword>
<keyword evidence="9" id="KW-1185">Reference proteome</keyword>
<comment type="similarity">
    <text evidence="2 6">Belongs to the sodium:solute symporter (SSF) (TC 2.A.21) family.</text>
</comment>
<evidence type="ECO:0000256" key="1">
    <source>
        <dbReference type="ARBA" id="ARBA00004141"/>
    </source>
</evidence>
<dbReference type="NCBIfam" id="TIGR00813">
    <property type="entry name" value="sss"/>
    <property type="match status" value="1"/>
</dbReference>
<dbReference type="PANTHER" id="PTHR11819:SF195">
    <property type="entry name" value="SODIUM_GLUCOSE COTRANSPORTER 4"/>
    <property type="match status" value="1"/>
</dbReference>
<feature type="transmembrane region" description="Helical" evidence="7">
    <location>
        <begin position="205"/>
        <end position="231"/>
    </location>
</feature>
<reference evidence="8 9" key="1">
    <citation type="journal article" date="2014" name="Genome Announc.">
        <title>Draft Genome Sequence of Cytophaga fermentans JCM 21142T, a Facultative Anaerobe Isolated from Marine Mud.</title>
        <authorList>
            <person name="Starns D."/>
            <person name="Oshima K."/>
            <person name="Suda W."/>
            <person name="Iino T."/>
            <person name="Yuki M."/>
            <person name="Inoue J."/>
            <person name="Kitamura K."/>
            <person name="Iida T."/>
            <person name="Darby A."/>
            <person name="Hattori M."/>
            <person name="Ohkuma M."/>
        </authorList>
    </citation>
    <scope>NUCLEOTIDE SEQUENCE [LARGE SCALE GENOMIC DNA]</scope>
    <source>
        <strain evidence="8 9">JCM 21142</strain>
    </source>
</reference>
<dbReference type="Gene3D" id="1.20.1730.10">
    <property type="entry name" value="Sodium/glucose cotransporter"/>
    <property type="match status" value="1"/>
</dbReference>
<protein>
    <submittedName>
        <fullName evidence="8">Na(+)/glucose symporter</fullName>
    </submittedName>
</protein>
<evidence type="ECO:0000256" key="6">
    <source>
        <dbReference type="RuleBase" id="RU362091"/>
    </source>
</evidence>
<keyword evidence="5 7" id="KW-0472">Membrane</keyword>
<dbReference type="InterPro" id="IPR001734">
    <property type="entry name" value="Na/solute_symporter"/>
</dbReference>
<dbReference type="Pfam" id="PF00474">
    <property type="entry name" value="SSF"/>
    <property type="match status" value="1"/>
</dbReference>
<proteinExistence type="inferred from homology"/>
<dbReference type="OrthoDB" id="9814523at2"/>
<name>W7YQQ8_9BACT</name>